<sequence>MKMSTNGATMKCVAIAVVLFQMSVIFAEAGHQRRGKELLDTEDSDFFRCKQASRKSCCGPENAMKRFGDKDKVAADECYAQVAEKFATVTATTPKQDLFSGEAVKITKKKQFCLHECIGKKNKLLTEDGSLNKTFIADYAMKSVFKEQWQKQIGQKALDKCLEETYIPWPAEETENKCNPVYVQFQHCLWLEYESNCPDNKIKLTKKCEKTRNRYRMQKSPSNQ</sequence>
<dbReference type="EMBL" id="MW924839">
    <property type="protein sequence ID" value="QYL02815.1"/>
    <property type="molecule type" value="mRNA"/>
</dbReference>
<dbReference type="OrthoDB" id="6622484at2759"/>
<dbReference type="EMBL" id="VYZN01000004">
    <property type="protein sequence ID" value="KAE9543933.1"/>
    <property type="molecule type" value="Genomic_DNA"/>
</dbReference>
<dbReference type="AlphaFoldDB" id="A0A6G0U4R4"/>
<name>A0A6G0U4R4_APHGL</name>
<dbReference type="SUPFAM" id="SSF47565">
    <property type="entry name" value="Insect pheromone/odorant-binding proteins"/>
    <property type="match status" value="1"/>
</dbReference>
<comment type="similarity">
    <text evidence="2">Belongs to the PBP/GOBP family.</text>
</comment>
<dbReference type="PANTHER" id="PTHR21066:SF17">
    <property type="entry name" value="AGAP011368-PA"/>
    <property type="match status" value="1"/>
</dbReference>
<proteinExistence type="evidence at transcript level"/>
<dbReference type="Gene3D" id="1.10.238.270">
    <property type="match status" value="1"/>
</dbReference>
<dbReference type="InterPro" id="IPR052295">
    <property type="entry name" value="Odorant-binding_protein"/>
</dbReference>
<dbReference type="Proteomes" id="UP000475862">
    <property type="component" value="Unassembled WGS sequence"/>
</dbReference>
<reference evidence="5 7" key="1">
    <citation type="submission" date="2019-08" db="EMBL/GenBank/DDBJ databases">
        <title>The genome of the soybean aphid Biotype 1, its phylome, world population structure and adaptation to the North American continent.</title>
        <authorList>
            <person name="Giordano R."/>
            <person name="Donthu R.K."/>
            <person name="Hernandez A.G."/>
            <person name="Wright C.L."/>
            <person name="Zimin A.V."/>
        </authorList>
    </citation>
    <scope>NUCLEOTIDE SEQUENCE [LARGE SCALE GENOMIC DNA]</scope>
    <source>
        <tissue evidence="5">Whole aphids</tissue>
    </source>
</reference>
<evidence type="ECO:0000256" key="3">
    <source>
        <dbReference type="ARBA" id="ARBA00022525"/>
    </source>
</evidence>
<dbReference type="GO" id="GO:0005576">
    <property type="term" value="C:extracellular region"/>
    <property type="evidence" value="ECO:0007669"/>
    <property type="project" value="UniProtKB-SubCell"/>
</dbReference>
<evidence type="ECO:0000256" key="4">
    <source>
        <dbReference type="SAM" id="SignalP"/>
    </source>
</evidence>
<evidence type="ECO:0000256" key="2">
    <source>
        <dbReference type="ARBA" id="ARBA00008098"/>
    </source>
</evidence>
<comment type="subcellular location">
    <subcellularLocation>
        <location evidence="1">Secreted</location>
    </subcellularLocation>
</comment>
<dbReference type="PANTHER" id="PTHR21066">
    <property type="entry name" value="ODORANT-BINDING PROTEIN 59A-RELATED"/>
    <property type="match status" value="1"/>
</dbReference>
<evidence type="ECO:0000256" key="1">
    <source>
        <dbReference type="ARBA" id="ARBA00004613"/>
    </source>
</evidence>
<gene>
    <name evidence="5" type="ORF">AGLY_001911</name>
</gene>
<accession>A0A6G0U4R4</accession>
<keyword evidence="3" id="KW-0964">Secreted</keyword>
<keyword evidence="4" id="KW-0732">Signal</keyword>
<feature type="chain" id="PRO_5036174197" evidence="4">
    <location>
        <begin position="28"/>
        <end position="224"/>
    </location>
</feature>
<reference evidence="6" key="2">
    <citation type="journal article" name="Front. Physiol.">
        <title>A Detailed Spatial Expression Analysis of Wing Phenotypes Reveals Novel Patterns of Odorant Binding Proteins in the Soybean Aphid, Aphis glycines.</title>
        <authorList>
            <person name="Wang L."/>
            <person name="Yin H."/>
            <person name="Zhu Z."/>
            <person name="Yang S."/>
            <person name="Fan J."/>
        </authorList>
    </citation>
    <scope>NUCLEOTIDE SEQUENCE</scope>
</reference>
<keyword evidence="7" id="KW-1185">Reference proteome</keyword>
<evidence type="ECO:0000313" key="7">
    <source>
        <dbReference type="Proteomes" id="UP000475862"/>
    </source>
</evidence>
<evidence type="ECO:0000313" key="5">
    <source>
        <dbReference type="EMBL" id="KAE9543933.1"/>
    </source>
</evidence>
<feature type="signal peptide" evidence="4">
    <location>
        <begin position="1"/>
        <end position="27"/>
    </location>
</feature>
<dbReference type="InterPro" id="IPR036728">
    <property type="entry name" value="PBP_GOBP_sf"/>
</dbReference>
<evidence type="ECO:0000313" key="6">
    <source>
        <dbReference type="EMBL" id="QYL02815.1"/>
    </source>
</evidence>
<organism evidence="5 7">
    <name type="scientific">Aphis glycines</name>
    <name type="common">Soybean aphid</name>
    <dbReference type="NCBI Taxonomy" id="307491"/>
    <lineage>
        <taxon>Eukaryota</taxon>
        <taxon>Metazoa</taxon>
        <taxon>Ecdysozoa</taxon>
        <taxon>Arthropoda</taxon>
        <taxon>Hexapoda</taxon>
        <taxon>Insecta</taxon>
        <taxon>Pterygota</taxon>
        <taxon>Neoptera</taxon>
        <taxon>Paraneoptera</taxon>
        <taxon>Hemiptera</taxon>
        <taxon>Sternorrhyncha</taxon>
        <taxon>Aphidomorpha</taxon>
        <taxon>Aphidoidea</taxon>
        <taxon>Aphididae</taxon>
        <taxon>Aphidini</taxon>
        <taxon>Aphis</taxon>
        <taxon>Aphis</taxon>
    </lineage>
</organism>
<protein>
    <submittedName>
        <fullName evidence="6">Odorant binding protein OBP5</fullName>
    </submittedName>
</protein>
<dbReference type="GO" id="GO:0005549">
    <property type="term" value="F:odorant binding"/>
    <property type="evidence" value="ECO:0007669"/>
    <property type="project" value="InterPro"/>
</dbReference>